<feature type="transmembrane region" description="Helical" evidence="6">
    <location>
        <begin position="42"/>
        <end position="59"/>
    </location>
</feature>
<dbReference type="InterPro" id="IPR011701">
    <property type="entry name" value="MFS"/>
</dbReference>
<reference evidence="9" key="1">
    <citation type="submission" date="2023-07" db="EMBL/GenBank/DDBJ databases">
        <title>30 novel species of actinomycetes from the DSMZ collection.</title>
        <authorList>
            <person name="Nouioui I."/>
        </authorList>
    </citation>
    <scope>NUCLEOTIDE SEQUENCE [LARGE SCALE GENOMIC DNA]</scope>
    <source>
        <strain evidence="9">DSM 41886</strain>
    </source>
</reference>
<feature type="transmembrane region" description="Helical" evidence="6">
    <location>
        <begin position="93"/>
        <end position="118"/>
    </location>
</feature>
<dbReference type="EMBL" id="JAVREV010000005">
    <property type="protein sequence ID" value="MDT0443258.1"/>
    <property type="molecule type" value="Genomic_DNA"/>
</dbReference>
<evidence type="ECO:0000313" key="8">
    <source>
        <dbReference type="EMBL" id="MDT0443258.1"/>
    </source>
</evidence>
<feature type="transmembrane region" description="Helical" evidence="6">
    <location>
        <begin position="269"/>
        <end position="287"/>
    </location>
</feature>
<feature type="transmembrane region" description="Helical" evidence="6">
    <location>
        <begin position="66"/>
        <end position="87"/>
    </location>
</feature>
<evidence type="ECO:0000256" key="5">
    <source>
        <dbReference type="ARBA" id="ARBA00023136"/>
    </source>
</evidence>
<dbReference type="PANTHER" id="PTHR23513:SF11">
    <property type="entry name" value="STAPHYLOFERRIN A TRANSPORTER"/>
    <property type="match status" value="1"/>
</dbReference>
<feature type="transmembrane region" description="Helical" evidence="6">
    <location>
        <begin position="237"/>
        <end position="257"/>
    </location>
</feature>
<comment type="caution">
    <text evidence="8">The sequence shown here is derived from an EMBL/GenBank/DDBJ whole genome shotgun (WGS) entry which is preliminary data.</text>
</comment>
<feature type="transmembrane region" description="Helical" evidence="6">
    <location>
        <begin position="355"/>
        <end position="375"/>
    </location>
</feature>
<dbReference type="InterPro" id="IPR036259">
    <property type="entry name" value="MFS_trans_sf"/>
</dbReference>
<gene>
    <name evidence="8" type="ORF">RM779_11715</name>
</gene>
<keyword evidence="9" id="KW-1185">Reference proteome</keyword>
<keyword evidence="5 6" id="KW-0472">Membrane</keyword>
<dbReference type="RefSeq" id="WP_311617615.1">
    <property type="nucleotide sequence ID" value="NZ_JAVREV010000005.1"/>
</dbReference>
<name>A0ABU2S2N3_9ACTN</name>
<evidence type="ECO:0000256" key="4">
    <source>
        <dbReference type="ARBA" id="ARBA00022989"/>
    </source>
</evidence>
<sequence>MRRYLITAFFARLADEGMAVAAVLLALQRADSAAQGAFTLTAWMAPHVLAAPLVGGLAARATRPRLFYCGALACFAAALAGLALALGRAPTPVTLAIALAGGACGPVVTGGLSGLLGALAPQGPARARAYALDAATYNAASVAGPAAVGAVATAASAAAATALLAVAACVAAALAALLPLRPAAADAGRFAWAAGLTAVARTPRLRAITAATCVAFLGIGGLTTTAVLRAADLGRPAGGGVLMTAFALGALAGSLVLARRPPRTSARRLATFSLLATGAALGGAALAPSFAVLLALFALAGVCDGPLLSATLRIRADHAPPGTRTQVFTIGAGLKITAAAAGAALAGTAAGLPPAALLAAIAALQFAAAAVLAALSRRPAAGERMPVGRH</sequence>
<keyword evidence="4 6" id="KW-1133">Transmembrane helix</keyword>
<dbReference type="PANTHER" id="PTHR23513">
    <property type="entry name" value="INTEGRAL MEMBRANE EFFLUX PROTEIN-RELATED"/>
    <property type="match status" value="1"/>
</dbReference>
<feature type="transmembrane region" description="Helical" evidence="6">
    <location>
        <begin position="327"/>
        <end position="349"/>
    </location>
</feature>
<evidence type="ECO:0000256" key="2">
    <source>
        <dbReference type="ARBA" id="ARBA00022475"/>
    </source>
</evidence>
<comment type="subcellular location">
    <subcellularLocation>
        <location evidence="1">Cell membrane</location>
        <topology evidence="1">Multi-pass membrane protein</topology>
    </subcellularLocation>
</comment>
<feature type="domain" description="Major facilitator superfamily (MFS) profile" evidence="7">
    <location>
        <begin position="204"/>
        <end position="390"/>
    </location>
</feature>
<feature type="transmembrane region" description="Helical" evidence="6">
    <location>
        <begin position="158"/>
        <end position="180"/>
    </location>
</feature>
<keyword evidence="2" id="KW-1003">Cell membrane</keyword>
<organism evidence="8 9">
    <name type="scientific">Streptomyces johnsoniae</name>
    <dbReference type="NCBI Taxonomy" id="3075532"/>
    <lineage>
        <taxon>Bacteria</taxon>
        <taxon>Bacillati</taxon>
        <taxon>Actinomycetota</taxon>
        <taxon>Actinomycetes</taxon>
        <taxon>Kitasatosporales</taxon>
        <taxon>Streptomycetaceae</taxon>
        <taxon>Streptomyces</taxon>
    </lineage>
</organism>
<dbReference type="SUPFAM" id="SSF103473">
    <property type="entry name" value="MFS general substrate transporter"/>
    <property type="match status" value="1"/>
</dbReference>
<dbReference type="InterPro" id="IPR020846">
    <property type="entry name" value="MFS_dom"/>
</dbReference>
<proteinExistence type="predicted"/>
<evidence type="ECO:0000313" key="9">
    <source>
        <dbReference type="Proteomes" id="UP001183615"/>
    </source>
</evidence>
<evidence type="ECO:0000259" key="7">
    <source>
        <dbReference type="PROSITE" id="PS50850"/>
    </source>
</evidence>
<feature type="transmembrane region" description="Helical" evidence="6">
    <location>
        <begin position="293"/>
        <end position="315"/>
    </location>
</feature>
<accession>A0ABU2S2N3</accession>
<protein>
    <submittedName>
        <fullName evidence="8">MFS transporter</fullName>
    </submittedName>
</protein>
<dbReference type="Gene3D" id="1.20.1250.20">
    <property type="entry name" value="MFS general substrate transporter like domains"/>
    <property type="match status" value="1"/>
</dbReference>
<dbReference type="Proteomes" id="UP001183615">
    <property type="component" value="Unassembled WGS sequence"/>
</dbReference>
<dbReference type="PROSITE" id="PS50850">
    <property type="entry name" value="MFS"/>
    <property type="match status" value="1"/>
</dbReference>
<evidence type="ECO:0000256" key="1">
    <source>
        <dbReference type="ARBA" id="ARBA00004651"/>
    </source>
</evidence>
<feature type="transmembrane region" description="Helical" evidence="6">
    <location>
        <begin position="207"/>
        <end position="231"/>
    </location>
</feature>
<keyword evidence="3 6" id="KW-0812">Transmembrane</keyword>
<evidence type="ECO:0000256" key="3">
    <source>
        <dbReference type="ARBA" id="ARBA00022692"/>
    </source>
</evidence>
<dbReference type="Pfam" id="PF07690">
    <property type="entry name" value="MFS_1"/>
    <property type="match status" value="1"/>
</dbReference>
<evidence type="ECO:0000256" key="6">
    <source>
        <dbReference type="SAM" id="Phobius"/>
    </source>
</evidence>
<feature type="transmembrane region" description="Helical" evidence="6">
    <location>
        <begin position="130"/>
        <end position="152"/>
    </location>
</feature>